<protein>
    <recommendedName>
        <fullName evidence="3">DUF2570 domain-containing protein</fullName>
    </recommendedName>
</protein>
<keyword evidence="2" id="KW-1185">Reference proteome</keyword>
<dbReference type="EMBL" id="JAUDZE010000001">
    <property type="protein sequence ID" value="MDN0012725.1"/>
    <property type="molecule type" value="Genomic_DNA"/>
</dbReference>
<dbReference type="Proteomes" id="UP001168524">
    <property type="component" value="Unassembled WGS sequence"/>
</dbReference>
<proteinExistence type="predicted"/>
<evidence type="ECO:0000313" key="1">
    <source>
        <dbReference type="EMBL" id="MDN0012725.1"/>
    </source>
</evidence>
<reference evidence="1" key="1">
    <citation type="submission" date="2023-06" db="EMBL/GenBank/DDBJ databases">
        <title>Two novel species of Acinetobacter isolated from motorbike repairing workshop in Vietnam.</title>
        <authorList>
            <person name="Le N.T.T."/>
        </authorList>
    </citation>
    <scope>NUCLEOTIDE SEQUENCE</scope>
    <source>
        <strain evidence="1">VNH17</strain>
    </source>
</reference>
<gene>
    <name evidence="1" type="ORF">QTA56_00540</name>
</gene>
<name>A0ABT7WJ74_9GAMM</name>
<dbReference type="RefSeq" id="WP_267979018.1">
    <property type="nucleotide sequence ID" value="NZ_JAPQKF010000001.1"/>
</dbReference>
<evidence type="ECO:0000313" key="2">
    <source>
        <dbReference type="Proteomes" id="UP001168524"/>
    </source>
</evidence>
<comment type="caution">
    <text evidence="1">The sequence shown here is derived from an EMBL/GenBank/DDBJ whole genome shotgun (WGS) entry which is preliminary data.</text>
</comment>
<sequence length="65" mass="7376">MKILLALVMVCSVLVLGYAAYMDSQNKKRQEITKIVNDAEHSLNTIQHHTNYVNSTHISSSKHHN</sequence>
<evidence type="ECO:0008006" key="3">
    <source>
        <dbReference type="Google" id="ProtNLM"/>
    </source>
</evidence>
<organism evidence="1 2">
    <name type="scientific">Acinetobacter thutiue</name>
    <dbReference type="NCBI Taxonomy" id="2998078"/>
    <lineage>
        <taxon>Bacteria</taxon>
        <taxon>Pseudomonadati</taxon>
        <taxon>Pseudomonadota</taxon>
        <taxon>Gammaproteobacteria</taxon>
        <taxon>Moraxellales</taxon>
        <taxon>Moraxellaceae</taxon>
        <taxon>Acinetobacter</taxon>
    </lineage>
</organism>
<accession>A0ABT7WJ74</accession>